<accession>M0NC07</accession>
<dbReference type="AlphaFoldDB" id="M0NC07"/>
<dbReference type="SUPFAM" id="SSF56281">
    <property type="entry name" value="Metallo-hydrolase/oxidoreductase"/>
    <property type="match status" value="1"/>
</dbReference>
<comment type="caution">
    <text evidence="1">The sequence shown here is derived from an EMBL/GenBank/DDBJ whole genome shotgun (WGS) entry which is preliminary data.</text>
</comment>
<dbReference type="Proteomes" id="UP000011625">
    <property type="component" value="Unassembled WGS sequence"/>
</dbReference>
<dbReference type="Gene3D" id="3.60.15.10">
    <property type="entry name" value="Ribonuclease Z/Hydroxyacylglutathione hydrolase-like"/>
    <property type="match status" value="1"/>
</dbReference>
<protein>
    <recommendedName>
        <fullName evidence="3">Metallo-beta-lactamase domain-containing protein</fullName>
    </recommendedName>
</protein>
<name>M0NC07_9EURY</name>
<keyword evidence="2" id="KW-1185">Reference proteome</keyword>
<gene>
    <name evidence="1" type="ORF">C450_05025</name>
</gene>
<dbReference type="PATRIC" id="fig|1227456.3.peg.1025"/>
<dbReference type="InterPro" id="IPR036866">
    <property type="entry name" value="RibonucZ/Hydroxyglut_hydro"/>
</dbReference>
<evidence type="ECO:0008006" key="3">
    <source>
        <dbReference type="Google" id="ProtNLM"/>
    </source>
</evidence>
<dbReference type="STRING" id="1227456.C450_05025"/>
<proteinExistence type="predicted"/>
<organism evidence="1 2">
    <name type="scientific">Halococcus salifodinae DSM 8989</name>
    <dbReference type="NCBI Taxonomy" id="1227456"/>
    <lineage>
        <taxon>Archaea</taxon>
        <taxon>Methanobacteriati</taxon>
        <taxon>Methanobacteriota</taxon>
        <taxon>Stenosarchaea group</taxon>
        <taxon>Halobacteria</taxon>
        <taxon>Halobacteriales</taxon>
        <taxon>Halococcaceae</taxon>
        <taxon>Halococcus</taxon>
    </lineage>
</organism>
<reference evidence="1 2" key="1">
    <citation type="journal article" date="2014" name="PLoS Genet.">
        <title>Phylogenetically driven sequencing of extremely halophilic archaea reveals strategies for static and dynamic osmo-response.</title>
        <authorList>
            <person name="Becker E.A."/>
            <person name="Seitzer P.M."/>
            <person name="Tritt A."/>
            <person name="Larsen D."/>
            <person name="Krusor M."/>
            <person name="Yao A.I."/>
            <person name="Wu D."/>
            <person name="Madern D."/>
            <person name="Eisen J.A."/>
            <person name="Darling A.E."/>
            <person name="Facciotti M.T."/>
        </authorList>
    </citation>
    <scope>NUCLEOTIDE SEQUENCE [LARGE SCALE GENOMIC DNA]</scope>
    <source>
        <strain evidence="1 2">DSM 8989</strain>
    </source>
</reference>
<dbReference type="EMBL" id="AOME01000026">
    <property type="protein sequence ID" value="EMA54629.1"/>
    <property type="molecule type" value="Genomic_DNA"/>
</dbReference>
<evidence type="ECO:0000313" key="2">
    <source>
        <dbReference type="Proteomes" id="UP000011625"/>
    </source>
</evidence>
<evidence type="ECO:0000313" key="1">
    <source>
        <dbReference type="EMBL" id="EMA54629.1"/>
    </source>
</evidence>
<sequence>MFWSALNRTLSPGVNRTPLNQTHMPAYDRTSATGFKEIDRWDEGVGWIAHPEEDGERASHALKGDDGVWIIDPVDAPGIDELVGEFGDVAGIAVLSSHHARDAGAIATRHDVAVHIPQWMDRVSERVDAPIRREKTPLSNLGFEIIRVEPLSIYQGAIAYRDADGTLIVPDLLSSGSAYPVGDERIGVMLGVRLFPPRDTFDGLEPNRILFGHGEGVFELATPALEATLDGARKRYPQALLRNFGTNLRLLMAAIRE</sequence>